<evidence type="ECO:0000313" key="2">
    <source>
        <dbReference type="EMBL" id="TFB00335.1"/>
    </source>
</evidence>
<gene>
    <name evidence="2" type="ORF">CCMA1212_007826</name>
</gene>
<evidence type="ECO:0000256" key="1">
    <source>
        <dbReference type="SAM" id="MobiDB-lite"/>
    </source>
</evidence>
<proteinExistence type="predicted"/>
<comment type="caution">
    <text evidence="2">The sequence shown here is derived from an EMBL/GenBank/DDBJ whole genome shotgun (WGS) entry which is preliminary data.</text>
</comment>
<reference evidence="2 3" key="1">
    <citation type="submission" date="2018-01" db="EMBL/GenBank/DDBJ databases">
        <title>Genome characterization of the sugarcane-associated fungus Trichoderma ghanense CCMA-1212 and their application in lignocelulose bioconversion.</title>
        <authorList>
            <person name="Steindorff A.S."/>
            <person name="Mendes T.D."/>
            <person name="Vilela E.S.D."/>
            <person name="Rodrigues D.S."/>
            <person name="Formighieri E.F."/>
            <person name="Melo I.S."/>
            <person name="Favaro L.C.L."/>
        </authorList>
    </citation>
    <scope>NUCLEOTIDE SEQUENCE [LARGE SCALE GENOMIC DNA]</scope>
    <source>
        <strain evidence="2 3">CCMA-1212</strain>
    </source>
</reference>
<organism evidence="2 3">
    <name type="scientific">Trichoderma ghanense</name>
    <dbReference type="NCBI Taxonomy" id="65468"/>
    <lineage>
        <taxon>Eukaryota</taxon>
        <taxon>Fungi</taxon>
        <taxon>Dikarya</taxon>
        <taxon>Ascomycota</taxon>
        <taxon>Pezizomycotina</taxon>
        <taxon>Sordariomycetes</taxon>
        <taxon>Hypocreomycetidae</taxon>
        <taxon>Hypocreales</taxon>
        <taxon>Hypocreaceae</taxon>
        <taxon>Trichoderma</taxon>
    </lineage>
</organism>
<evidence type="ECO:0008006" key="4">
    <source>
        <dbReference type="Google" id="ProtNLM"/>
    </source>
</evidence>
<dbReference type="GeneID" id="300579437"/>
<dbReference type="RefSeq" id="XP_073556536.1">
    <property type="nucleotide sequence ID" value="XM_073704987.1"/>
</dbReference>
<accession>A0ABY2GWI3</accession>
<evidence type="ECO:0000313" key="3">
    <source>
        <dbReference type="Proteomes" id="UP001642720"/>
    </source>
</evidence>
<dbReference type="EMBL" id="PPTA01000011">
    <property type="protein sequence ID" value="TFB00335.1"/>
    <property type="molecule type" value="Genomic_DNA"/>
</dbReference>
<dbReference type="InterPro" id="IPR027417">
    <property type="entry name" value="P-loop_NTPase"/>
</dbReference>
<keyword evidence="3" id="KW-1185">Reference proteome</keyword>
<dbReference type="Proteomes" id="UP001642720">
    <property type="component" value="Unassembled WGS sequence"/>
</dbReference>
<protein>
    <recommendedName>
        <fullName evidence="4">Helicase C-terminal domain-containing protein</fullName>
    </recommendedName>
</protein>
<feature type="region of interest" description="Disordered" evidence="1">
    <location>
        <begin position="351"/>
        <end position="371"/>
    </location>
</feature>
<dbReference type="Gene3D" id="3.40.50.300">
    <property type="entry name" value="P-loop containing nucleotide triphosphate hydrolases"/>
    <property type="match status" value="2"/>
</dbReference>
<name>A0ABY2GWI3_9HYPO</name>
<sequence length="1135" mass="128986">MAIALADGKTRPRFARLLFAETLQSNARLLAAYLGFDTVTQLYIFVDFEETHTGFYPVPRVLIQLLEFYVNRGQPLPHHRRSTGHRDASCIISQAYSVWERFGELQQRWPRLKNSLDGGKPSRVMVRPGFCFVNDDDPTAVPDYPLSLLSACYRLIKAHPLRFCHSGSLDPMEYVWGIHHEDWMRAHAVIVFTITRQLTIEGIVRSCQHTSVALKFGKPYHMSLGSEIYGYVASEELAAGEYLLRDPAYDATVMQTMSRRATDEEIAYVLRDLSSWRSKSEFERLSILQDSWGALSEIVTEAVCATLDLITPNIDWLLDLDSPRVQSKSAPMSQRQLLCLKMWLKEQMQQEQCDKGEPAKNGETLPLGAADSGPEQLKEMDALLGYASRFNEEGLCDIRRRRGSGVYDLATEMELQAPHISDANQVAQLLGGPLRCAMLFSQCGTGKTRVMLLAIKFLIEEGCSLSEFGPFKPSVVIMPLAMFGTAVRELELRWHEVFDIWVLCRPRDGIHFTHHKTIDSAEEFQQQIGNWAARRRDETVARVLLLASYESWLEFSQASKGSQPLASQASETDVFWDEQKKRKRNASVEPLWNVVALDECQILQDDANGYREMVTHLDREALLLVSGHPFLALRDMSIYLRVLWDAAWPFGYRSDSKSDCRELLRDPTTYRRLMFGEAIDGITLDRLISSGSDSDRDAYEMLTDWQKVRCEEFKLYVLIGCGPAYLLHPELFSDLEALSRRGIASLGAVTKQILDMISVRRGMFTPITLPDGKVTCLGGSVGRLAVRTIKLMPSASVEQGLGKSMFQKFRSMSTALDEVMVNPSSQQALLRRVSMITTDVKNTTLTYPTKRLIQNLHILQERVLRHPISMDTTGGLEWLLYNTGEYRSLEFPLNRLSQVRYVASGSPKYCHVLLRAFQCQEEEERLLIFTSSPLTGRHTQADVDRAVRVFNHKFSPFTCLVTTFQVLGLGVSLHEFCRRGIIVELPQDHAMLLSAIGRLWRVGQDRDVEWEILVAEYSFDSWIEARLTGQYAELLGDLGGIDEAIVGHSRRLAAFEIIRKQLGQEYSLYYRGGKEWHWTAEAPIWRGKGLFESALGRFCLKHPEKAHLVQPSKYDALFRVWKVGMDITLEMVEGV</sequence>
<dbReference type="SUPFAM" id="SSF52540">
    <property type="entry name" value="P-loop containing nucleoside triphosphate hydrolases"/>
    <property type="match status" value="2"/>
</dbReference>